<dbReference type="Proteomes" id="UP000005526">
    <property type="component" value="Unassembled WGS sequence"/>
</dbReference>
<organism evidence="1 2">
    <name type="scientific">Neisseria meningitidis serogroup B (strain ATCC 13091 / M2091)</name>
    <dbReference type="NCBI Taxonomy" id="862513"/>
    <lineage>
        <taxon>Bacteria</taxon>
        <taxon>Pseudomonadati</taxon>
        <taxon>Pseudomonadota</taxon>
        <taxon>Betaproteobacteria</taxon>
        <taxon>Neisseriales</taxon>
        <taxon>Neisseriaceae</taxon>
        <taxon>Neisseria</taxon>
    </lineage>
</organism>
<dbReference type="HOGENOM" id="CLU_1026113_0_0_4"/>
<comment type="caution">
    <text evidence="1">The sequence shown here is derived from an EMBL/GenBank/DDBJ whole genome shotgun (WGS) entry which is preliminary data.</text>
</comment>
<protein>
    <submittedName>
        <fullName evidence="1">Uncharacterized protein</fullName>
    </submittedName>
</protein>
<gene>
    <name evidence="1" type="ORF">HMPREF0602_0985</name>
</gene>
<name>E0N905_NEIM3</name>
<sequence length="293" mass="32667">MIFIGFLTERIGAASEADYSGAMHGYLSVLQPEKPPAGYFQGGGRAVCRIAFHFRFYIDFDWFSDGMTRCGIRDGLCFFLPACRIFPSLRETERDGGAADKLEIASFKLRAGGGHAFCRNREAAARPGKAFRNLRVDTPTLGAQHCRIATGSRFIQGNQAAPVLVVKANRYSGEDMLPVQYLIQFAYQQNQAVKLLHLRQGIRMVGSGINQFGQFCGKHIVHQSSLSVETPLFGAVESDLFGRDNSSQIRTTHRLVLDVLSGELKHSAILKVRQFCRNIFYTASMPDDKRKFI</sequence>
<dbReference type="EMBL" id="AEEF01000050">
    <property type="protein sequence ID" value="EFM04569.1"/>
    <property type="molecule type" value="Genomic_DNA"/>
</dbReference>
<reference evidence="1 2" key="1">
    <citation type="submission" date="2010-07" db="EMBL/GenBank/DDBJ databases">
        <authorList>
            <person name="Muzny D."/>
            <person name="Qin X."/>
            <person name="Deng J."/>
            <person name="Jiang H."/>
            <person name="Liu Y."/>
            <person name="Qu J."/>
            <person name="Song X.-Z."/>
            <person name="Zhang L."/>
            <person name="Thornton R."/>
            <person name="Coyle M."/>
            <person name="Francisco L."/>
            <person name="Jackson L."/>
            <person name="Javaid M."/>
            <person name="Korchina V."/>
            <person name="Kovar C."/>
            <person name="Mata R."/>
            <person name="Mathew T."/>
            <person name="Ngo R."/>
            <person name="Nguyen L."/>
            <person name="Nguyen N."/>
            <person name="Okwuonu G."/>
            <person name="Ongeri F."/>
            <person name="Pham C."/>
            <person name="Simmons D."/>
            <person name="Wilczek-Boney K."/>
            <person name="Hale W."/>
            <person name="Jakkamsetti A."/>
            <person name="Pham P."/>
            <person name="Ruth R."/>
            <person name="San Lucas F."/>
            <person name="Warren J."/>
            <person name="Zhang J."/>
            <person name="Zhao Z."/>
            <person name="Zhou C."/>
            <person name="Zhu D."/>
            <person name="Lee S."/>
            <person name="Bess C."/>
            <person name="Blankenburg K."/>
            <person name="Forbes L."/>
            <person name="Fu Q."/>
            <person name="Gubbala S."/>
            <person name="Hirani K."/>
            <person name="Jayaseelan J.C."/>
            <person name="Lara F."/>
            <person name="Munidasa M."/>
            <person name="Palculict T."/>
            <person name="Patil S."/>
            <person name="Pu L.-L."/>
            <person name="Saada N."/>
            <person name="Tang L."/>
            <person name="Weissenberger G."/>
            <person name="Zhu Y."/>
            <person name="Hemphill L."/>
            <person name="Shang Y."/>
            <person name="Youmans B."/>
            <person name="Ayvaz T."/>
            <person name="Ross M."/>
            <person name="Santibanez J."/>
            <person name="Aqrawi P."/>
            <person name="Gross S."/>
            <person name="Joshi V."/>
            <person name="Fowler G."/>
            <person name="Nazareth L."/>
            <person name="Reid J."/>
            <person name="Worley K."/>
            <person name="Petrosino J."/>
            <person name="Highlander S."/>
            <person name="Gibbs R."/>
        </authorList>
    </citation>
    <scope>NUCLEOTIDE SEQUENCE [LARGE SCALE GENOMIC DNA]</scope>
    <source>
        <strain evidence="1 2">ATCC 13091</strain>
    </source>
</reference>
<evidence type="ECO:0000313" key="1">
    <source>
        <dbReference type="EMBL" id="EFM04569.1"/>
    </source>
</evidence>
<proteinExistence type="predicted"/>
<evidence type="ECO:0000313" key="2">
    <source>
        <dbReference type="Proteomes" id="UP000005526"/>
    </source>
</evidence>
<accession>E0N905</accession>
<dbReference type="AlphaFoldDB" id="E0N905"/>